<dbReference type="eggNOG" id="COG0463">
    <property type="taxonomic scope" value="Bacteria"/>
</dbReference>
<dbReference type="GO" id="GO:0099621">
    <property type="term" value="F:undecaprenyl-phosphate 4-deoxy-4-formamido-L-arabinose transferase activity"/>
    <property type="evidence" value="ECO:0007669"/>
    <property type="project" value="TreeGrafter"/>
</dbReference>
<dbReference type="HOGENOM" id="CLU_033536_11_0_0"/>
<evidence type="ECO:0000313" key="10">
    <source>
        <dbReference type="Proteomes" id="UP000001505"/>
    </source>
</evidence>
<feature type="domain" description="Glycosyltransferase 2-like" evidence="8">
    <location>
        <begin position="8"/>
        <end position="168"/>
    </location>
</feature>
<keyword evidence="1" id="KW-1003">Cell membrane</keyword>
<evidence type="ECO:0000256" key="1">
    <source>
        <dbReference type="ARBA" id="ARBA00022475"/>
    </source>
</evidence>
<proteinExistence type="predicted"/>
<dbReference type="Gene3D" id="3.90.550.10">
    <property type="entry name" value="Spore Coat Polysaccharide Biosynthesis Protein SpsA, Chain A"/>
    <property type="match status" value="1"/>
</dbReference>
<dbReference type="AlphaFoldDB" id="D6YUH2"/>
<dbReference type="InterPro" id="IPR050256">
    <property type="entry name" value="Glycosyltransferase_2"/>
</dbReference>
<dbReference type="RefSeq" id="WP_013181511.1">
    <property type="nucleotide sequence ID" value="NC_014225.1"/>
</dbReference>
<dbReference type="EC" id="2.7.8.-" evidence="9"/>
<dbReference type="CDD" id="cd04187">
    <property type="entry name" value="DPM1_like_bac"/>
    <property type="match status" value="1"/>
</dbReference>
<evidence type="ECO:0000256" key="5">
    <source>
        <dbReference type="ARBA" id="ARBA00022985"/>
    </source>
</evidence>
<evidence type="ECO:0000256" key="3">
    <source>
        <dbReference type="ARBA" id="ARBA00022679"/>
    </source>
</evidence>
<dbReference type="InterPro" id="IPR029044">
    <property type="entry name" value="Nucleotide-diphossugar_trans"/>
</dbReference>
<dbReference type="EMBL" id="CP001928">
    <property type="protein sequence ID" value="ADI37783.1"/>
    <property type="molecule type" value="Genomic_DNA"/>
</dbReference>
<name>D6YUH2_WADCW</name>
<keyword evidence="10" id="KW-1185">Reference proteome</keyword>
<dbReference type="SUPFAM" id="SSF53448">
    <property type="entry name" value="Nucleotide-diphospho-sugar transferases"/>
    <property type="match status" value="1"/>
</dbReference>
<evidence type="ECO:0000313" key="9">
    <source>
        <dbReference type="EMBL" id="ADI37783.1"/>
    </source>
</evidence>
<dbReference type="CAZy" id="GT2">
    <property type="family name" value="Glycosyltransferase Family 2"/>
</dbReference>
<dbReference type="KEGG" id="wch:wcw_0411"/>
<evidence type="ECO:0000256" key="2">
    <source>
        <dbReference type="ARBA" id="ARBA00022676"/>
    </source>
</evidence>
<dbReference type="PANTHER" id="PTHR48090:SF3">
    <property type="entry name" value="UNDECAPRENYL-PHOSPHATE 4-DEOXY-4-FORMAMIDO-L-ARABINOSE TRANSFERASE"/>
    <property type="match status" value="1"/>
</dbReference>
<dbReference type="Proteomes" id="UP000001505">
    <property type="component" value="Chromosome"/>
</dbReference>
<dbReference type="GO" id="GO:0009103">
    <property type="term" value="P:lipopolysaccharide biosynthetic process"/>
    <property type="evidence" value="ECO:0007669"/>
    <property type="project" value="UniProtKB-KW"/>
</dbReference>
<protein>
    <submittedName>
        <fullName evidence="9">Putative Undecaprenyl-phosphate 4-deoxy-4-formamido-L-arabinose transferase</fullName>
        <ecNumber evidence="9">2.7.8.-</ecNumber>
    </submittedName>
</protein>
<evidence type="ECO:0000256" key="7">
    <source>
        <dbReference type="ARBA" id="ARBA00023136"/>
    </source>
</evidence>
<accession>D6YUH2</accession>
<evidence type="ECO:0000256" key="6">
    <source>
        <dbReference type="ARBA" id="ARBA00022989"/>
    </source>
</evidence>
<keyword evidence="7" id="KW-0472">Membrane</keyword>
<dbReference type="STRING" id="716544.wcw_0411"/>
<gene>
    <name evidence="9" type="primary">arnC</name>
    <name evidence="9" type="ordered locus">wcw_0411</name>
</gene>
<sequence length="238" mass="27628">MPTNVKYSIVIPMKDEEGNVRPLIEELEPVMCSLHEKWELICVDDGSTDRTLAILSELGVEKPYLRTIVFDRNYGQSSAFDAGFRAALGEFVITLDGDRQNDPSDIPKMIAMADQYDLVCGIRKKRRDKWLKRTISYWANAIRSRFCGDGVQDTGCSLKIYRKNCLSKIKMYHGMHRFLPALFKIEGFSVGQLAVNHRKRDQGKTKYNFLNRSFNTVFDMFAVRWMRKRQLKYKTTKS</sequence>
<keyword evidence="3 9" id="KW-0808">Transferase</keyword>
<dbReference type="InterPro" id="IPR001173">
    <property type="entry name" value="Glyco_trans_2-like"/>
</dbReference>
<dbReference type="OrthoDB" id="9810303at2"/>
<dbReference type="PANTHER" id="PTHR48090">
    <property type="entry name" value="UNDECAPRENYL-PHOSPHATE 4-DEOXY-4-FORMAMIDO-L-ARABINOSE TRANSFERASE-RELATED"/>
    <property type="match status" value="1"/>
</dbReference>
<reference evidence="9 10" key="1">
    <citation type="journal article" date="2010" name="PLoS ONE">
        <title>The Waddlia genome: a window into chlamydial biology.</title>
        <authorList>
            <person name="Bertelli C."/>
            <person name="Collyn F."/>
            <person name="Croxatto A."/>
            <person name="Ruckert C."/>
            <person name="Polkinghorne A."/>
            <person name="Kebbi-Beghdadi C."/>
            <person name="Goesmann A."/>
            <person name="Vaughan L."/>
            <person name="Greub G."/>
        </authorList>
    </citation>
    <scope>NUCLEOTIDE SEQUENCE [LARGE SCALE GENOMIC DNA]</scope>
    <source>
        <strain evidence="10">ATCC VR-1470 / WSU 86-1044</strain>
    </source>
</reference>
<dbReference type="Pfam" id="PF00535">
    <property type="entry name" value="Glycos_transf_2"/>
    <property type="match status" value="1"/>
</dbReference>
<keyword evidence="4" id="KW-0812">Transmembrane</keyword>
<dbReference type="GO" id="GO:0005886">
    <property type="term" value="C:plasma membrane"/>
    <property type="evidence" value="ECO:0007669"/>
    <property type="project" value="TreeGrafter"/>
</dbReference>
<keyword evidence="5" id="KW-0448">Lipopolysaccharide biosynthesis</keyword>
<evidence type="ECO:0000256" key="4">
    <source>
        <dbReference type="ARBA" id="ARBA00022692"/>
    </source>
</evidence>
<organism evidence="9 10">
    <name type="scientific">Waddlia chondrophila (strain ATCC VR-1470 / WSU 86-1044)</name>
    <dbReference type="NCBI Taxonomy" id="716544"/>
    <lineage>
        <taxon>Bacteria</taxon>
        <taxon>Pseudomonadati</taxon>
        <taxon>Chlamydiota</taxon>
        <taxon>Chlamydiia</taxon>
        <taxon>Parachlamydiales</taxon>
        <taxon>Waddliaceae</taxon>
        <taxon>Waddlia</taxon>
    </lineage>
</organism>
<evidence type="ECO:0000259" key="8">
    <source>
        <dbReference type="Pfam" id="PF00535"/>
    </source>
</evidence>
<keyword evidence="6" id="KW-1133">Transmembrane helix</keyword>
<keyword evidence="2" id="KW-0328">Glycosyltransferase</keyword>